<accession>A0AAN7ZQQ4</accession>
<name>A0AAN7ZQQ4_9PEZI</name>
<protein>
    <submittedName>
        <fullName evidence="2">Uncharacterized protein</fullName>
    </submittedName>
</protein>
<feature type="region of interest" description="Disordered" evidence="1">
    <location>
        <begin position="1"/>
        <end position="44"/>
    </location>
</feature>
<dbReference type="Gene3D" id="2.60.120.620">
    <property type="entry name" value="q2cbj1_9rhob like domain"/>
    <property type="match status" value="1"/>
</dbReference>
<evidence type="ECO:0000313" key="3">
    <source>
        <dbReference type="Proteomes" id="UP001310594"/>
    </source>
</evidence>
<dbReference type="SUPFAM" id="SSF51197">
    <property type="entry name" value="Clavaminate synthase-like"/>
    <property type="match status" value="1"/>
</dbReference>
<dbReference type="EMBL" id="JAVRQU010000002">
    <property type="protein sequence ID" value="KAK5706928.1"/>
    <property type="molecule type" value="Genomic_DNA"/>
</dbReference>
<reference evidence="2" key="1">
    <citation type="submission" date="2023-08" db="EMBL/GenBank/DDBJ databases">
        <title>Black Yeasts Isolated from many extreme environments.</title>
        <authorList>
            <person name="Coleine C."/>
            <person name="Stajich J.E."/>
            <person name="Selbmann L."/>
        </authorList>
    </citation>
    <scope>NUCLEOTIDE SEQUENCE</scope>
    <source>
        <strain evidence="2">CCFEE 5810</strain>
    </source>
</reference>
<organism evidence="2 3">
    <name type="scientific">Elasticomyces elasticus</name>
    <dbReference type="NCBI Taxonomy" id="574655"/>
    <lineage>
        <taxon>Eukaryota</taxon>
        <taxon>Fungi</taxon>
        <taxon>Dikarya</taxon>
        <taxon>Ascomycota</taxon>
        <taxon>Pezizomycotina</taxon>
        <taxon>Dothideomycetes</taxon>
        <taxon>Dothideomycetidae</taxon>
        <taxon>Mycosphaerellales</taxon>
        <taxon>Teratosphaeriaceae</taxon>
        <taxon>Elasticomyces</taxon>
    </lineage>
</organism>
<evidence type="ECO:0000256" key="1">
    <source>
        <dbReference type="SAM" id="MobiDB-lite"/>
    </source>
</evidence>
<evidence type="ECO:0000313" key="2">
    <source>
        <dbReference type="EMBL" id="KAK5706928.1"/>
    </source>
</evidence>
<sequence>MSHFQPLGINGNAKSCNPIDGETNSHKTTSRKSGKLEKSIAPSRPYKSLTEEEAEHFLVHGWLKVEGGFERQYIDEWLPDFWIRTGYDEHDKTTWKEEYLHVTHHRQVRNEDFCPKAWAKVIDLCGGEDRIHETRERWVGDNFIVNFGSEARSKEDPTSRPPQTKAGFHYDNDWYRTFLDSSSTAMTIVHCFTDIPKDGGGTWLCEDGMQGICEKLYTRPEGFDPVVDTPVLCEHTKDCHVFKAIEAKAGDTFIMHGLLPHTNSFNYKHYARVITNPHVTLKEPYNLDRGPKDGDYSLLEQVILRALGRPSIPEYHSTRPRMFWYPRNSAFKLNRVDDELARLKADRKDKGLPESSIDSVHLQGEEAMRAFNLRNGYDLPRNVELGLELEQHAA</sequence>
<gene>
    <name evidence="2" type="ORF">LTR97_001920</name>
</gene>
<comment type="caution">
    <text evidence="2">The sequence shown here is derived from an EMBL/GenBank/DDBJ whole genome shotgun (WGS) entry which is preliminary data.</text>
</comment>
<dbReference type="Proteomes" id="UP001310594">
    <property type="component" value="Unassembled WGS sequence"/>
</dbReference>
<proteinExistence type="predicted"/>
<dbReference type="AlphaFoldDB" id="A0AAN7ZQQ4"/>